<gene>
    <name evidence="2" type="ORF">ACFPOF_25810</name>
</gene>
<comment type="caution">
    <text evidence="2">The sequence shown here is derived from an EMBL/GenBank/DDBJ whole genome shotgun (WGS) entry which is preliminary data.</text>
</comment>
<proteinExistence type="predicted"/>
<organism evidence="2 3">
    <name type="scientific">Cohnella soli</name>
    <dbReference type="NCBI Taxonomy" id="425005"/>
    <lineage>
        <taxon>Bacteria</taxon>
        <taxon>Bacillati</taxon>
        <taxon>Bacillota</taxon>
        <taxon>Bacilli</taxon>
        <taxon>Bacillales</taxon>
        <taxon>Paenibacillaceae</taxon>
        <taxon>Cohnella</taxon>
    </lineage>
</organism>
<dbReference type="PANTHER" id="PTHR43649">
    <property type="entry name" value="ARABINOSE-BINDING PROTEIN-RELATED"/>
    <property type="match status" value="1"/>
</dbReference>
<evidence type="ECO:0000313" key="3">
    <source>
        <dbReference type="Proteomes" id="UP001596113"/>
    </source>
</evidence>
<feature type="compositionally biased region" description="Polar residues" evidence="1">
    <location>
        <begin position="43"/>
        <end position="55"/>
    </location>
</feature>
<accession>A0ABW0I194</accession>
<dbReference type="InterPro" id="IPR050490">
    <property type="entry name" value="Bact_solute-bd_prot1"/>
</dbReference>
<protein>
    <submittedName>
        <fullName evidence="2">Extracellular solute-binding protein</fullName>
    </submittedName>
</protein>
<dbReference type="Gene3D" id="3.40.190.10">
    <property type="entry name" value="Periplasmic binding protein-like II"/>
    <property type="match status" value="2"/>
</dbReference>
<dbReference type="InterPro" id="IPR006059">
    <property type="entry name" value="SBP"/>
</dbReference>
<evidence type="ECO:0000313" key="2">
    <source>
        <dbReference type="EMBL" id="MFC5406171.1"/>
    </source>
</evidence>
<dbReference type="SUPFAM" id="SSF53850">
    <property type="entry name" value="Periplasmic binding protein-like II"/>
    <property type="match status" value="1"/>
</dbReference>
<dbReference type="PROSITE" id="PS51257">
    <property type="entry name" value="PROKAR_LIPOPROTEIN"/>
    <property type="match status" value="1"/>
</dbReference>
<evidence type="ECO:0000256" key="1">
    <source>
        <dbReference type="SAM" id="MobiDB-lite"/>
    </source>
</evidence>
<sequence length="588" mass="65279">MSKKLGKQLVAPTAALMLVASLIGCSGGDNKNANSGASSAAATQNTQEVSSTPSQKPAEVVKLSLYGPQFGGNYQSGEQTDEVAKEIEKRLGVSLQIETHPDEQKFNLMLASGDLPDVMVTEQKFIKQLVEGGRVLPLDELVQSKGKQMVEEFPQKFEFSKKYYSNDTGKLYFVPGYDGPIPPAYTYDSVALVTRWDLYKKLGYPEYKSLDDLLPILKKMQDLEPVNEQGQKVYALSPWFDWGLWSATTYPANNLNGASGDLVEFDAERNMKTNILQDDAAFWQGARFYNKANRLGILDPDSFTQKFENHVEKAKANRILFSWVSWSGESDATKAYAAAGQKDKGFAALPPIKGGYQYNGDYNDLGQGSRLYAISKNSKNPEKAMELINFLNSYEGSELLLNGIEGKHWSVENGKPQMKPEIIQQSLNDPNFAATTGIGKYTNWVGHGPGSIDPKYNVPIDFFSSQEAFKAKLTDLDKEMSEHYGVEYPGQVVENAVKSGDIKFASFNGIYNAVTPTDSDDIKRIKDNIVQYLNKKIPELVLTKNDEQYESMKAGIIAKLKEMDVQKVIDDAQTKAATARETAKPYLR</sequence>
<feature type="region of interest" description="Disordered" evidence="1">
    <location>
        <begin position="32"/>
        <end position="57"/>
    </location>
</feature>
<name>A0ABW0I194_9BACL</name>
<dbReference type="EMBL" id="JBHSMI010000052">
    <property type="protein sequence ID" value="MFC5406171.1"/>
    <property type="molecule type" value="Genomic_DNA"/>
</dbReference>
<feature type="compositionally biased region" description="Low complexity" evidence="1">
    <location>
        <begin position="32"/>
        <end position="42"/>
    </location>
</feature>
<dbReference type="RefSeq" id="WP_378138120.1">
    <property type="nucleotide sequence ID" value="NZ_JBHSMI010000052.1"/>
</dbReference>
<dbReference type="Pfam" id="PF01547">
    <property type="entry name" value="SBP_bac_1"/>
    <property type="match status" value="1"/>
</dbReference>
<reference evidence="3" key="1">
    <citation type="journal article" date="2019" name="Int. J. Syst. Evol. Microbiol.">
        <title>The Global Catalogue of Microorganisms (GCM) 10K type strain sequencing project: providing services to taxonomists for standard genome sequencing and annotation.</title>
        <authorList>
            <consortium name="The Broad Institute Genomics Platform"/>
            <consortium name="The Broad Institute Genome Sequencing Center for Infectious Disease"/>
            <person name="Wu L."/>
            <person name="Ma J."/>
        </authorList>
    </citation>
    <scope>NUCLEOTIDE SEQUENCE [LARGE SCALE GENOMIC DNA]</scope>
    <source>
        <strain evidence="3">CGMCC 1.18575</strain>
    </source>
</reference>
<dbReference type="PANTHER" id="PTHR43649:SF12">
    <property type="entry name" value="DIACETYLCHITOBIOSE BINDING PROTEIN DASA"/>
    <property type="match status" value="1"/>
</dbReference>
<keyword evidence="3" id="KW-1185">Reference proteome</keyword>
<dbReference type="Proteomes" id="UP001596113">
    <property type="component" value="Unassembled WGS sequence"/>
</dbReference>